<reference evidence="1 2" key="1">
    <citation type="journal article" date="2019" name="Commun. Biol.">
        <title>The bagworm genome reveals a unique fibroin gene that provides high tensile strength.</title>
        <authorList>
            <person name="Kono N."/>
            <person name="Nakamura H."/>
            <person name="Ohtoshi R."/>
            <person name="Tomita M."/>
            <person name="Numata K."/>
            <person name="Arakawa K."/>
        </authorList>
    </citation>
    <scope>NUCLEOTIDE SEQUENCE [LARGE SCALE GENOMIC DNA]</scope>
</reference>
<evidence type="ECO:0000313" key="1">
    <source>
        <dbReference type="EMBL" id="GBP60280.1"/>
    </source>
</evidence>
<keyword evidence="2" id="KW-1185">Reference proteome</keyword>
<dbReference type="EMBL" id="BGZK01000784">
    <property type="protein sequence ID" value="GBP60280.1"/>
    <property type="molecule type" value="Genomic_DNA"/>
</dbReference>
<accession>A0A4C1XB32</accession>
<dbReference type="Proteomes" id="UP000299102">
    <property type="component" value="Unassembled WGS sequence"/>
</dbReference>
<organism evidence="1 2">
    <name type="scientific">Eumeta variegata</name>
    <name type="common">Bagworm moth</name>
    <name type="synonym">Eumeta japonica</name>
    <dbReference type="NCBI Taxonomy" id="151549"/>
    <lineage>
        <taxon>Eukaryota</taxon>
        <taxon>Metazoa</taxon>
        <taxon>Ecdysozoa</taxon>
        <taxon>Arthropoda</taxon>
        <taxon>Hexapoda</taxon>
        <taxon>Insecta</taxon>
        <taxon>Pterygota</taxon>
        <taxon>Neoptera</taxon>
        <taxon>Endopterygota</taxon>
        <taxon>Lepidoptera</taxon>
        <taxon>Glossata</taxon>
        <taxon>Ditrysia</taxon>
        <taxon>Tineoidea</taxon>
        <taxon>Psychidae</taxon>
        <taxon>Oiketicinae</taxon>
        <taxon>Eumeta</taxon>
    </lineage>
</organism>
<proteinExistence type="predicted"/>
<dbReference type="AlphaFoldDB" id="A0A4C1XB32"/>
<comment type="caution">
    <text evidence="1">The sequence shown here is derived from an EMBL/GenBank/DDBJ whole genome shotgun (WGS) entry which is preliminary data.</text>
</comment>
<evidence type="ECO:0000313" key="2">
    <source>
        <dbReference type="Proteomes" id="UP000299102"/>
    </source>
</evidence>
<sequence>MDKGSDVVASGCKLSSQLVDDSRTKHHILLNHNIDIYSNFPQTLLWPRKDNNITEEFFWDVIFLVRAGALTKNPSPSSSPAALSCLGENGGTFPCRGNKSCRLGRDDKARYMSGLGPRGGETLTKKTA</sequence>
<gene>
    <name evidence="1" type="ORF">EVAR_91561_1</name>
</gene>
<name>A0A4C1XB32_EUMVA</name>
<protein>
    <submittedName>
        <fullName evidence="1">Uncharacterized protein</fullName>
    </submittedName>
</protein>